<dbReference type="GO" id="GO:0034982">
    <property type="term" value="P:mitochondrial protein processing"/>
    <property type="evidence" value="ECO:0007669"/>
    <property type="project" value="TreeGrafter"/>
</dbReference>
<dbReference type="AlphaFoldDB" id="A0A0D9VFY1"/>
<reference evidence="8 9" key="1">
    <citation type="submission" date="2012-08" db="EMBL/GenBank/DDBJ databases">
        <title>Oryza genome evolution.</title>
        <authorList>
            <person name="Wing R.A."/>
        </authorList>
    </citation>
    <scope>NUCLEOTIDE SEQUENCE</scope>
</reference>
<dbReference type="HOGENOM" id="CLU_079125_3_0_1"/>
<name>A0A0D9VFY1_9ORYZ</name>
<dbReference type="InterPro" id="IPR019165">
    <property type="entry name" value="Peptidase_M76_ATP23"/>
</dbReference>
<dbReference type="PANTHER" id="PTHR21711:SF0">
    <property type="entry name" value="MITOCHONDRIAL INNER MEMBRANE PROTEASE ATP23 HOMOLOG"/>
    <property type="match status" value="1"/>
</dbReference>
<dbReference type="Gramene" id="LPERR02G13270.1">
    <property type="protein sequence ID" value="LPERR02G13270.1"/>
    <property type="gene ID" value="LPERR02G13270"/>
</dbReference>
<evidence type="ECO:0000256" key="1">
    <source>
        <dbReference type="ARBA" id="ARBA00009915"/>
    </source>
</evidence>
<reference evidence="8" key="3">
    <citation type="submission" date="2015-04" db="UniProtKB">
        <authorList>
            <consortium name="EnsemblPlants"/>
        </authorList>
    </citation>
    <scope>IDENTIFICATION</scope>
</reference>
<accession>A0A0D9VFY1</accession>
<evidence type="ECO:0000313" key="9">
    <source>
        <dbReference type="Proteomes" id="UP000032180"/>
    </source>
</evidence>
<dbReference type="Pfam" id="PF09768">
    <property type="entry name" value="Peptidase_M76"/>
    <property type="match status" value="1"/>
</dbReference>
<evidence type="ECO:0000256" key="7">
    <source>
        <dbReference type="SAM" id="MobiDB-lite"/>
    </source>
</evidence>
<keyword evidence="5 6" id="KW-0482">Metalloprotease</keyword>
<dbReference type="EC" id="3.4.24.-" evidence="6"/>
<keyword evidence="3 6" id="KW-0479">Metal-binding</keyword>
<evidence type="ECO:0000256" key="3">
    <source>
        <dbReference type="ARBA" id="ARBA00022723"/>
    </source>
</evidence>
<evidence type="ECO:0000256" key="4">
    <source>
        <dbReference type="ARBA" id="ARBA00022801"/>
    </source>
</evidence>
<feature type="region of interest" description="Disordered" evidence="7">
    <location>
        <begin position="1"/>
        <end position="25"/>
    </location>
</feature>
<dbReference type="EnsemblPlants" id="LPERR02G13270.1">
    <property type="protein sequence ID" value="LPERR02G13270.1"/>
    <property type="gene ID" value="LPERR02G13270"/>
</dbReference>
<protein>
    <recommendedName>
        <fullName evidence="6">Mitochondrial inner membrane protease ATP23</fullName>
        <ecNumber evidence="6">3.4.24.-</ecNumber>
    </recommendedName>
</protein>
<evidence type="ECO:0000256" key="2">
    <source>
        <dbReference type="ARBA" id="ARBA00022670"/>
    </source>
</evidence>
<reference evidence="9" key="2">
    <citation type="submission" date="2013-12" db="EMBL/GenBank/DDBJ databases">
        <authorList>
            <person name="Yu Y."/>
            <person name="Lee S."/>
            <person name="de Baynast K."/>
            <person name="Wissotski M."/>
            <person name="Liu L."/>
            <person name="Talag J."/>
            <person name="Goicoechea J."/>
            <person name="Angelova A."/>
            <person name="Jetty R."/>
            <person name="Kudrna D."/>
            <person name="Golser W."/>
            <person name="Rivera L."/>
            <person name="Zhang J."/>
            <person name="Wing R."/>
        </authorList>
    </citation>
    <scope>NUCLEOTIDE SEQUENCE</scope>
</reference>
<dbReference type="GO" id="GO:0005739">
    <property type="term" value="C:mitochondrion"/>
    <property type="evidence" value="ECO:0007669"/>
    <property type="project" value="GOC"/>
</dbReference>
<keyword evidence="4 6" id="KW-0378">Hydrolase</keyword>
<organism evidence="8 9">
    <name type="scientific">Leersia perrieri</name>
    <dbReference type="NCBI Taxonomy" id="77586"/>
    <lineage>
        <taxon>Eukaryota</taxon>
        <taxon>Viridiplantae</taxon>
        <taxon>Streptophyta</taxon>
        <taxon>Embryophyta</taxon>
        <taxon>Tracheophyta</taxon>
        <taxon>Spermatophyta</taxon>
        <taxon>Magnoliopsida</taxon>
        <taxon>Liliopsida</taxon>
        <taxon>Poales</taxon>
        <taxon>Poaceae</taxon>
        <taxon>BOP clade</taxon>
        <taxon>Oryzoideae</taxon>
        <taxon>Oryzeae</taxon>
        <taxon>Oryzinae</taxon>
        <taxon>Leersia</taxon>
    </lineage>
</organism>
<dbReference type="Proteomes" id="UP000032180">
    <property type="component" value="Chromosome 2"/>
</dbReference>
<proteinExistence type="inferred from homology"/>
<dbReference type="GO" id="GO:0046872">
    <property type="term" value="F:metal ion binding"/>
    <property type="evidence" value="ECO:0007669"/>
    <property type="project" value="UniProtKB-KW"/>
</dbReference>
<dbReference type="eggNOG" id="KOG3314">
    <property type="taxonomic scope" value="Eukaryota"/>
</dbReference>
<evidence type="ECO:0000313" key="8">
    <source>
        <dbReference type="EnsemblPlants" id="LPERR02G13270.1"/>
    </source>
</evidence>
<dbReference type="STRING" id="77586.A0A0D9VFY1"/>
<dbReference type="GO" id="GO:0004222">
    <property type="term" value="F:metalloendopeptidase activity"/>
    <property type="evidence" value="ECO:0007669"/>
    <property type="project" value="InterPro"/>
</dbReference>
<dbReference type="GO" id="GO:0033615">
    <property type="term" value="P:mitochondrial proton-transporting ATP synthase complex assembly"/>
    <property type="evidence" value="ECO:0007669"/>
    <property type="project" value="TreeGrafter"/>
</dbReference>
<evidence type="ECO:0000256" key="6">
    <source>
        <dbReference type="RuleBase" id="RU364057"/>
    </source>
</evidence>
<dbReference type="PANTHER" id="PTHR21711">
    <property type="entry name" value="MITOCHONDRIAL INNER MEMBRANE PROTEASE"/>
    <property type="match status" value="1"/>
</dbReference>
<keyword evidence="9" id="KW-1185">Reference proteome</keyword>
<sequence length="225" mass="25277">MAGVDGNGVPEATGMEASSGSGPPRNNHCMPFEDCVAGIISAFQQPTLRFLREQMEKAGCPVLLRMIRAMNCTSTNRSGSYCSGKGVCDYSPFLLSFKRIRACFLLEITVCCDQMQIQDHINQLLIHELIHAYDDCVTKNIDWTDCAHHACSEIRANHLSGNCHYKRELLRGFMKIRGQEQECVKRRSLMSVRNNPYCSNSAAKDAVEAVWDICYNDTRPFDRAP</sequence>
<keyword evidence="2 6" id="KW-0645">Protease</keyword>
<evidence type="ECO:0000256" key="5">
    <source>
        <dbReference type="ARBA" id="ARBA00023049"/>
    </source>
</evidence>
<comment type="similarity">
    <text evidence="1 6">Belongs to the peptidase M76 family.</text>
</comment>